<keyword evidence="3" id="KW-1185">Reference proteome</keyword>
<dbReference type="SUPFAM" id="SSF55729">
    <property type="entry name" value="Acyl-CoA N-acyltransferases (Nat)"/>
    <property type="match status" value="1"/>
</dbReference>
<protein>
    <submittedName>
        <fullName evidence="2">Ribosomal protein S18 acetylase RimI-like enzyme</fullName>
    </submittedName>
</protein>
<proteinExistence type="predicted"/>
<evidence type="ECO:0000313" key="2">
    <source>
        <dbReference type="EMBL" id="MBM7632112.1"/>
    </source>
</evidence>
<gene>
    <name evidence="2" type="ORF">JOD17_001205</name>
</gene>
<reference evidence="2 3" key="1">
    <citation type="submission" date="2021-01" db="EMBL/GenBank/DDBJ databases">
        <title>Genomic Encyclopedia of Type Strains, Phase IV (KMG-IV): sequencing the most valuable type-strain genomes for metagenomic binning, comparative biology and taxonomic classification.</title>
        <authorList>
            <person name="Goeker M."/>
        </authorList>
    </citation>
    <scope>NUCLEOTIDE SEQUENCE [LARGE SCALE GENOMIC DNA]</scope>
    <source>
        <strain evidence="2 3">DSM 25540</strain>
    </source>
</reference>
<dbReference type="InterPro" id="IPR000182">
    <property type="entry name" value="GNAT_dom"/>
</dbReference>
<evidence type="ECO:0000259" key="1">
    <source>
        <dbReference type="PROSITE" id="PS51186"/>
    </source>
</evidence>
<dbReference type="PROSITE" id="PS51186">
    <property type="entry name" value="GNAT"/>
    <property type="match status" value="1"/>
</dbReference>
<dbReference type="Gene3D" id="3.40.630.30">
    <property type="match status" value="1"/>
</dbReference>
<organism evidence="2 3">
    <name type="scientific">Geomicrobium sediminis</name>
    <dbReference type="NCBI Taxonomy" id="1347788"/>
    <lineage>
        <taxon>Bacteria</taxon>
        <taxon>Bacillati</taxon>
        <taxon>Bacillota</taxon>
        <taxon>Bacilli</taxon>
        <taxon>Bacillales</taxon>
        <taxon>Geomicrobium</taxon>
    </lineage>
</organism>
<comment type="caution">
    <text evidence="2">The sequence shown here is derived from an EMBL/GenBank/DDBJ whole genome shotgun (WGS) entry which is preliminary data.</text>
</comment>
<dbReference type="CDD" id="cd04301">
    <property type="entry name" value="NAT_SF"/>
    <property type="match status" value="1"/>
</dbReference>
<dbReference type="InterPro" id="IPR016181">
    <property type="entry name" value="Acyl_CoA_acyltransferase"/>
</dbReference>
<name>A0ABS2P9Y1_9BACL</name>
<feature type="domain" description="N-acetyltransferase" evidence="1">
    <location>
        <begin position="5"/>
        <end position="193"/>
    </location>
</feature>
<dbReference type="RefSeq" id="WP_204696209.1">
    <property type="nucleotide sequence ID" value="NZ_JAFBEC010000003.1"/>
</dbReference>
<dbReference type="Pfam" id="PF00583">
    <property type="entry name" value="Acetyltransf_1"/>
    <property type="match status" value="1"/>
</dbReference>
<accession>A0ABS2P9Y1</accession>
<dbReference type="EMBL" id="JAFBEC010000003">
    <property type="protein sequence ID" value="MBM7632112.1"/>
    <property type="molecule type" value="Genomic_DNA"/>
</dbReference>
<sequence>MYTVKRLDQLDESYKQQAASVLIQSFKEDFAIFNKDERSLSIDIADSFRSEHVYVAMSDEEVIGLAAFSTKHRYSQVSTLIRSVRAFGFLKGYLFAKAIKTKPVPIESDQCYIEDVATSPSHRKKGVAHAVITHLMQHEPYSEFILEVYQINKGAISVYESLGFETYSMGKEKLWFINLSENQRKQYMKRSVRANSL</sequence>
<dbReference type="Proteomes" id="UP000741863">
    <property type="component" value="Unassembled WGS sequence"/>
</dbReference>
<evidence type="ECO:0000313" key="3">
    <source>
        <dbReference type="Proteomes" id="UP000741863"/>
    </source>
</evidence>